<comment type="catalytic activity">
    <reaction evidence="1">
        <text>ATP + protein L-histidine = ADP + protein N-phospho-L-histidine.</text>
        <dbReference type="EC" id="2.7.13.3"/>
    </reaction>
</comment>
<dbReference type="Pfam" id="PF08447">
    <property type="entry name" value="PAS_3"/>
    <property type="match status" value="2"/>
</dbReference>
<organism evidence="6 7">
    <name type="scientific">Christiangramia flava JLT2011</name>
    <dbReference type="NCBI Taxonomy" id="1229726"/>
    <lineage>
        <taxon>Bacteria</taxon>
        <taxon>Pseudomonadati</taxon>
        <taxon>Bacteroidota</taxon>
        <taxon>Flavobacteriia</taxon>
        <taxon>Flavobacteriales</taxon>
        <taxon>Flavobacteriaceae</taxon>
        <taxon>Christiangramia</taxon>
    </lineage>
</organism>
<dbReference type="Proteomes" id="UP000186230">
    <property type="component" value="Chromosome"/>
</dbReference>
<dbReference type="PROSITE" id="PS50112">
    <property type="entry name" value="PAS"/>
    <property type="match status" value="2"/>
</dbReference>
<evidence type="ECO:0000256" key="5">
    <source>
        <dbReference type="ARBA" id="ARBA00022777"/>
    </source>
</evidence>
<dbReference type="PANTHER" id="PTHR43304:SF1">
    <property type="entry name" value="PAC DOMAIN-CONTAINING PROTEIN"/>
    <property type="match status" value="1"/>
</dbReference>
<dbReference type="InterPro" id="IPR000014">
    <property type="entry name" value="PAS"/>
</dbReference>
<dbReference type="EC" id="2.7.13.3" evidence="2"/>
<dbReference type="AlphaFoldDB" id="A0A1L7I9M9"/>
<dbReference type="PROSITE" id="PS50113">
    <property type="entry name" value="PAC"/>
    <property type="match status" value="4"/>
</dbReference>
<evidence type="ECO:0000313" key="6">
    <source>
        <dbReference type="EMBL" id="APU70307.1"/>
    </source>
</evidence>
<keyword evidence="4" id="KW-0808">Transferase</keyword>
<dbReference type="Pfam" id="PF08448">
    <property type="entry name" value="PAS_4"/>
    <property type="match status" value="1"/>
</dbReference>
<keyword evidence="5 6" id="KW-0418">Kinase</keyword>
<dbReference type="InterPro" id="IPR003594">
    <property type="entry name" value="HATPase_dom"/>
</dbReference>
<evidence type="ECO:0000256" key="2">
    <source>
        <dbReference type="ARBA" id="ARBA00012438"/>
    </source>
</evidence>
<proteinExistence type="predicted"/>
<dbReference type="SUPFAM" id="SSF55785">
    <property type="entry name" value="PYP-like sensor domain (PAS domain)"/>
    <property type="match status" value="5"/>
</dbReference>
<dbReference type="SMART" id="SM00091">
    <property type="entry name" value="PAS"/>
    <property type="match status" value="6"/>
</dbReference>
<dbReference type="STRING" id="1229726.GRFL_3583"/>
<dbReference type="InterPro" id="IPR013656">
    <property type="entry name" value="PAS_4"/>
</dbReference>
<dbReference type="EMBL" id="CP016359">
    <property type="protein sequence ID" value="APU70307.1"/>
    <property type="molecule type" value="Genomic_DNA"/>
</dbReference>
<dbReference type="InterPro" id="IPR013655">
    <property type="entry name" value="PAS_fold_3"/>
</dbReference>
<dbReference type="InterPro" id="IPR000700">
    <property type="entry name" value="PAS-assoc_C"/>
</dbReference>
<dbReference type="InterPro" id="IPR036890">
    <property type="entry name" value="HATPase_C_sf"/>
</dbReference>
<dbReference type="SMART" id="SM00387">
    <property type="entry name" value="HATPase_c"/>
    <property type="match status" value="1"/>
</dbReference>
<dbReference type="Gene3D" id="3.30.450.20">
    <property type="entry name" value="PAS domain"/>
    <property type="match status" value="5"/>
</dbReference>
<dbReference type="OrthoDB" id="5522855at2"/>
<dbReference type="InterPro" id="IPR001610">
    <property type="entry name" value="PAC"/>
</dbReference>
<accession>A0A1L7I9M9</accession>
<dbReference type="InterPro" id="IPR052162">
    <property type="entry name" value="Sensor_kinase/Photoreceptor"/>
</dbReference>
<dbReference type="PANTHER" id="PTHR43304">
    <property type="entry name" value="PHYTOCHROME-LIKE PROTEIN CPH1"/>
    <property type="match status" value="1"/>
</dbReference>
<keyword evidence="7" id="KW-1185">Reference proteome</keyword>
<dbReference type="KEGG" id="gfl:GRFL_3583"/>
<dbReference type="CDD" id="cd00130">
    <property type="entry name" value="PAS"/>
    <property type="match status" value="5"/>
</dbReference>
<dbReference type="InterPro" id="IPR005467">
    <property type="entry name" value="His_kinase_dom"/>
</dbReference>
<dbReference type="SMART" id="SM00086">
    <property type="entry name" value="PAC"/>
    <property type="match status" value="4"/>
</dbReference>
<dbReference type="GO" id="GO:0004673">
    <property type="term" value="F:protein histidine kinase activity"/>
    <property type="evidence" value="ECO:0007669"/>
    <property type="project" value="UniProtKB-EC"/>
</dbReference>
<evidence type="ECO:0000313" key="7">
    <source>
        <dbReference type="Proteomes" id="UP000186230"/>
    </source>
</evidence>
<evidence type="ECO:0000256" key="1">
    <source>
        <dbReference type="ARBA" id="ARBA00000085"/>
    </source>
</evidence>
<dbReference type="InterPro" id="IPR035965">
    <property type="entry name" value="PAS-like_dom_sf"/>
</dbReference>
<keyword evidence="3" id="KW-0597">Phosphoprotein</keyword>
<dbReference type="NCBIfam" id="TIGR00229">
    <property type="entry name" value="sensory_box"/>
    <property type="match status" value="5"/>
</dbReference>
<sequence length="1005" mass="116282">MAKTVNALDYLRENSDAFEFSQVYGLDGFLILENDFDNIIYANPKILQVLGYQNLQEIQAADLFLPEEFQMIHSVTERFDFHLFRKDRSRLSAEGNILQLPSENSMLLAIRKTCNKKEQENLQKLKRYTSILKDTDLGAWQWNVQTGETIFDENWAKLLGYELQELEPTSEDTWRKLAHPEDLALCDQLFQNHFNGLTDYYLSEARMKHKNGNWVWVKDKGKVVSWTQDGKPEWMAGFQEEISEIKHRLGVKKMFIDQAPTAIAMFDNEMRYIAASRKWYEDYKLEEEDITGKSHYEIFPNMPEAWKVVHQQCLAGAIRKKDEDGFINDQGEEQWISWEVRPWYTHEDEIGGIIMNTVDITRIKEAEKEVFEKQRMMEAVFYSIDVGLVACDRNGQLTLFNEATKRWHGLPAEQIPQEKLSEYYGLYTADGKRPLEMSEIPLLKVLESGKLENEEIMIKPNNGKPIIVSVNGKRLFDENGEIDGAVVAMHDITNRVETEDKLRISEEAFRGGFEHAAIGMALISPEGKWLKVNTRLCEIVGYREEELRKLTFQDITYPADLESDLQLLQELIAGERQYYHMDKRYFHKNGHLVYIHLAVSVVRDEKGYPLYFVSQITDITKEKVAEQKLRKALAEMEGLFESSTQVSIMSMNYDGVITSFNTGAENLLGYDKEEVIDKQTPLIFFPEKELQKISEEILTETGEKHEGMELFQYLAQTKMHDTREWTYIRKNGTTIPVQLSITRIEDEGETIGYLKVATNISKLKVVQRELSEILDLTKDQNDRLKNFAHIVSHNLRSHSSNFGMLLDLYIGDHPEEKENQILQMLYRASDNLKQTIDHLNEVTLIHTSVDENLKHFNLHSSIDKILTSVNAHIQESGIEVENLVPQNIEILSIKAYLDSILLNFTTNAIKYLDSEKDSFLRFSAEETSDEIQLKIEDNGLGIDLKRHGDKIFGMYKTFHRHKDSRGIGLFITKNQIEAMGGTITVKSQPGEGTEFLIKMKKNHED</sequence>
<name>A0A1L7I9M9_9FLAO</name>
<evidence type="ECO:0000256" key="4">
    <source>
        <dbReference type="ARBA" id="ARBA00022679"/>
    </source>
</evidence>
<reference evidence="6 7" key="1">
    <citation type="submission" date="2016-07" db="EMBL/GenBank/DDBJ databases">
        <title>Multi-omics approach to identify versatile polysaccharide utilization systems of a marine flavobacterium Gramella flava.</title>
        <authorList>
            <person name="Tang K."/>
        </authorList>
    </citation>
    <scope>NUCLEOTIDE SEQUENCE [LARGE SCALE GENOMIC DNA]</scope>
    <source>
        <strain evidence="6 7">JLT2011</strain>
    </source>
</reference>
<dbReference type="SUPFAM" id="SSF55874">
    <property type="entry name" value="ATPase domain of HSP90 chaperone/DNA topoisomerase II/histidine kinase"/>
    <property type="match status" value="1"/>
</dbReference>
<dbReference type="Pfam" id="PF13426">
    <property type="entry name" value="PAS_9"/>
    <property type="match status" value="2"/>
</dbReference>
<dbReference type="PRINTS" id="PR00344">
    <property type="entry name" value="BCTRLSENSOR"/>
</dbReference>
<dbReference type="Gene3D" id="3.30.565.10">
    <property type="entry name" value="Histidine kinase-like ATPase, C-terminal domain"/>
    <property type="match status" value="1"/>
</dbReference>
<protein>
    <recommendedName>
        <fullName evidence="2">histidine kinase</fullName>
        <ecNumber evidence="2">2.7.13.3</ecNumber>
    </recommendedName>
</protein>
<dbReference type="Pfam" id="PF13188">
    <property type="entry name" value="PAS_8"/>
    <property type="match status" value="1"/>
</dbReference>
<dbReference type="InterPro" id="IPR004358">
    <property type="entry name" value="Sig_transdc_His_kin-like_C"/>
</dbReference>
<gene>
    <name evidence="6" type="ORF">GRFL_3583</name>
</gene>
<dbReference type="PROSITE" id="PS50109">
    <property type="entry name" value="HIS_KIN"/>
    <property type="match status" value="1"/>
</dbReference>
<evidence type="ECO:0000256" key="3">
    <source>
        <dbReference type="ARBA" id="ARBA00022553"/>
    </source>
</evidence>
<dbReference type="Pfam" id="PF02518">
    <property type="entry name" value="HATPase_c"/>
    <property type="match status" value="1"/>
</dbReference>
<dbReference type="RefSeq" id="WP_083645843.1">
    <property type="nucleotide sequence ID" value="NZ_AMRU01000021.1"/>
</dbReference>